<protein>
    <submittedName>
        <fullName evidence="4">Fic/DOC family protein</fullName>
    </submittedName>
</protein>
<dbReference type="PROSITE" id="PS51459">
    <property type="entry name" value="FIDO"/>
    <property type="match status" value="1"/>
</dbReference>
<keyword evidence="5" id="KW-1185">Reference proteome</keyword>
<name>A0A1G7HPT6_9FLAO</name>
<sequence>MEKNTPLHLQEIIYGSPDSVTSRRISKWEDEGIVRKIAPRIYTSNLQETPAAIIRRNLFPILGNLYPQAILSHRSAFEFAPTANDQIFVTYKYTKKIQLPGITIRFMEGSKAIEGDTSFSGALMVSQRERALLENLQVSRQTGADSKTLAYPQIEEKLEKIVRVNGEAELNQVRDRARDISKELGMEKEFEKLNKIISALLTIRPAKELKSPLATARAIGNPFDPARIQLFELLFRELKQQEFRYREEQNTSTEAYRNFGFYESYFSNYIEGTVFEINEAKQVIATQQPLPARNEDSHDVLGTYQLVSNKREMKIVSYSAENFLEILQYRHAILLSARTDKKPGKFKDKNNQAGYTSFVDMELVRGTLLQSFDFYKALTHPFAKAAYMMFVVSEVHPFLDGNGRIARVMMNAELSTADQTKIIVPTVYREDYLGGLRRLTTDNDPKVYIRMLERAQAFSHTLLGNDMEAMEVVLRASKAFTESNEGVLKIVDS</sequence>
<organism evidence="4 5">
    <name type="scientific">Pricia antarctica</name>
    <dbReference type="NCBI Taxonomy" id="641691"/>
    <lineage>
        <taxon>Bacteria</taxon>
        <taxon>Pseudomonadati</taxon>
        <taxon>Bacteroidota</taxon>
        <taxon>Flavobacteriia</taxon>
        <taxon>Flavobacteriales</taxon>
        <taxon>Flavobacteriaceae</taxon>
        <taxon>Pricia</taxon>
    </lineage>
</organism>
<dbReference type="OrthoDB" id="9814400at2"/>
<dbReference type="InterPro" id="IPR003812">
    <property type="entry name" value="Fido"/>
</dbReference>
<dbReference type="InterPro" id="IPR036597">
    <property type="entry name" value="Fido-like_dom_sf"/>
</dbReference>
<dbReference type="Gene3D" id="1.10.3290.10">
    <property type="entry name" value="Fido-like domain"/>
    <property type="match status" value="1"/>
</dbReference>
<gene>
    <name evidence="4" type="ORF">SAMN05421636_1105</name>
</gene>
<evidence type="ECO:0000313" key="5">
    <source>
        <dbReference type="Proteomes" id="UP000199109"/>
    </source>
</evidence>
<evidence type="ECO:0000259" key="3">
    <source>
        <dbReference type="PROSITE" id="PS51459"/>
    </source>
</evidence>
<feature type="active site" evidence="1">
    <location>
        <position position="396"/>
    </location>
</feature>
<feature type="binding site" evidence="2">
    <location>
        <begin position="400"/>
        <end position="407"/>
    </location>
    <ligand>
        <name>ATP</name>
        <dbReference type="ChEBI" id="CHEBI:30616"/>
    </ligand>
</feature>
<proteinExistence type="predicted"/>
<evidence type="ECO:0000256" key="1">
    <source>
        <dbReference type="PIRSR" id="PIRSR640198-1"/>
    </source>
</evidence>
<dbReference type="AlphaFoldDB" id="A0A1G7HPT6"/>
<dbReference type="InterPro" id="IPR040198">
    <property type="entry name" value="Fido_containing"/>
</dbReference>
<dbReference type="SUPFAM" id="SSF140931">
    <property type="entry name" value="Fic-like"/>
    <property type="match status" value="1"/>
</dbReference>
<accession>A0A1G7HPT6</accession>
<dbReference type="PANTHER" id="PTHR13504:SF38">
    <property type="entry name" value="FIDO DOMAIN-CONTAINING PROTEIN"/>
    <property type="match status" value="1"/>
</dbReference>
<dbReference type="Proteomes" id="UP000199109">
    <property type="component" value="Unassembled WGS sequence"/>
</dbReference>
<keyword evidence="2" id="KW-0067">ATP-binding</keyword>
<dbReference type="STRING" id="641691.SAMN05421636_1105"/>
<dbReference type="GO" id="GO:0005524">
    <property type="term" value="F:ATP binding"/>
    <property type="evidence" value="ECO:0007669"/>
    <property type="project" value="UniProtKB-KW"/>
</dbReference>
<evidence type="ECO:0000256" key="2">
    <source>
        <dbReference type="PIRSR" id="PIRSR640198-2"/>
    </source>
</evidence>
<reference evidence="4 5" key="1">
    <citation type="submission" date="2016-10" db="EMBL/GenBank/DDBJ databases">
        <authorList>
            <person name="de Groot N.N."/>
        </authorList>
    </citation>
    <scope>NUCLEOTIDE SEQUENCE [LARGE SCALE GENOMIC DNA]</scope>
    <source>
        <strain evidence="4 5">DSM 23421</strain>
    </source>
</reference>
<keyword evidence="2" id="KW-0547">Nucleotide-binding</keyword>
<evidence type="ECO:0000313" key="4">
    <source>
        <dbReference type="EMBL" id="SDF02463.1"/>
    </source>
</evidence>
<dbReference type="PANTHER" id="PTHR13504">
    <property type="entry name" value="FIDO DOMAIN-CONTAINING PROTEIN DDB_G0283145"/>
    <property type="match status" value="1"/>
</dbReference>
<feature type="domain" description="Fido" evidence="3">
    <location>
        <begin position="322"/>
        <end position="454"/>
    </location>
</feature>
<dbReference type="EMBL" id="FNAO01000010">
    <property type="protein sequence ID" value="SDF02463.1"/>
    <property type="molecule type" value="Genomic_DNA"/>
</dbReference>
<dbReference type="RefSeq" id="WP_091873099.1">
    <property type="nucleotide sequence ID" value="NZ_FNAO01000010.1"/>
</dbReference>
<dbReference type="Pfam" id="PF02661">
    <property type="entry name" value="Fic"/>
    <property type="match status" value="1"/>
</dbReference>